<dbReference type="AlphaFoldDB" id="A0A1G5S219"/>
<keyword evidence="1" id="KW-0812">Transmembrane</keyword>
<accession>A0A1G5S219</accession>
<evidence type="ECO:0000313" key="3">
    <source>
        <dbReference type="Proteomes" id="UP000199208"/>
    </source>
</evidence>
<sequence length="98" mass="11236">MASSASKVRRERQNTPKKQVAVDVQKIFLSPPRKLSERAILLGMLVVTFMIFFGPLKFSQVPPLEAAFTAMLPAASLSWGWMVFLRYKFRKGEYLKQK</sequence>
<dbReference type="STRING" id="1120920.SAMN03080599_02155"/>
<reference evidence="2 3" key="1">
    <citation type="submission" date="2016-10" db="EMBL/GenBank/DDBJ databases">
        <authorList>
            <person name="de Groot N.N."/>
        </authorList>
    </citation>
    <scope>NUCLEOTIDE SEQUENCE [LARGE SCALE GENOMIC DNA]</scope>
    <source>
        <strain evidence="2 3">DSM 2784</strain>
    </source>
</reference>
<name>A0A1G5S219_9FIRM</name>
<keyword evidence="3" id="KW-1185">Reference proteome</keyword>
<protein>
    <submittedName>
        <fullName evidence="2">Uncharacterized protein</fullName>
    </submittedName>
</protein>
<gene>
    <name evidence="2" type="ORF">SAMN03080599_02155</name>
</gene>
<feature type="transmembrane region" description="Helical" evidence="1">
    <location>
        <begin position="68"/>
        <end position="89"/>
    </location>
</feature>
<dbReference type="OrthoDB" id="1975296at2"/>
<evidence type="ECO:0000313" key="2">
    <source>
        <dbReference type="EMBL" id="SCZ80208.1"/>
    </source>
</evidence>
<dbReference type="EMBL" id="FMWL01000011">
    <property type="protein sequence ID" value="SCZ80208.1"/>
    <property type="molecule type" value="Genomic_DNA"/>
</dbReference>
<proteinExistence type="predicted"/>
<dbReference type="RefSeq" id="WP_092591355.1">
    <property type="nucleotide sequence ID" value="NZ_FMWL01000011.1"/>
</dbReference>
<organism evidence="2 3">
    <name type="scientific">Acidaminobacter hydrogenoformans DSM 2784</name>
    <dbReference type="NCBI Taxonomy" id="1120920"/>
    <lineage>
        <taxon>Bacteria</taxon>
        <taxon>Bacillati</taxon>
        <taxon>Bacillota</taxon>
        <taxon>Clostridia</taxon>
        <taxon>Peptostreptococcales</taxon>
        <taxon>Acidaminobacteraceae</taxon>
        <taxon>Acidaminobacter</taxon>
    </lineage>
</organism>
<keyword evidence="1" id="KW-1133">Transmembrane helix</keyword>
<evidence type="ECO:0000256" key="1">
    <source>
        <dbReference type="SAM" id="Phobius"/>
    </source>
</evidence>
<dbReference type="Proteomes" id="UP000199208">
    <property type="component" value="Unassembled WGS sequence"/>
</dbReference>
<keyword evidence="1" id="KW-0472">Membrane</keyword>
<feature type="transmembrane region" description="Helical" evidence="1">
    <location>
        <begin position="39"/>
        <end position="56"/>
    </location>
</feature>